<dbReference type="PROSITE" id="PS50986">
    <property type="entry name" value="MANSC"/>
    <property type="match status" value="1"/>
</dbReference>
<keyword evidence="8" id="KW-0175">Coiled coil</keyword>
<dbReference type="InterPro" id="IPR011106">
    <property type="entry name" value="MANSC_N"/>
</dbReference>
<keyword evidence="5 7" id="KW-1015">Disulfide bond</keyword>
<name>A0A8X7WWU5_POLSE</name>
<dbReference type="InterPro" id="IPR036880">
    <property type="entry name" value="Kunitz_BPTI_sf"/>
</dbReference>
<dbReference type="PROSITE" id="PS50068">
    <property type="entry name" value="LDLRA_2"/>
    <property type="match status" value="1"/>
</dbReference>
<dbReference type="InterPro" id="IPR002223">
    <property type="entry name" value="Kunitz_BPTI"/>
</dbReference>
<dbReference type="InterPro" id="IPR000601">
    <property type="entry name" value="PKD_dom"/>
</dbReference>
<dbReference type="InterPro" id="IPR002172">
    <property type="entry name" value="LDrepeatLR_classA_rpt"/>
</dbReference>
<keyword evidence="15" id="KW-1185">Reference proteome</keyword>
<dbReference type="PROSITE" id="PS01209">
    <property type="entry name" value="LDLRA_1"/>
    <property type="match status" value="1"/>
</dbReference>
<dbReference type="SMART" id="SM00192">
    <property type="entry name" value="LDLa"/>
    <property type="match status" value="1"/>
</dbReference>
<dbReference type="InterPro" id="IPR036055">
    <property type="entry name" value="LDL_receptor-like_sf"/>
</dbReference>
<evidence type="ECO:0000256" key="3">
    <source>
        <dbReference type="ARBA" id="ARBA00022989"/>
    </source>
</evidence>
<evidence type="ECO:0000259" key="12">
    <source>
        <dbReference type="PROSITE" id="PS50279"/>
    </source>
</evidence>
<comment type="subcellular location">
    <subcellularLocation>
        <location evidence="1">Membrane</location>
    </subcellularLocation>
</comment>
<dbReference type="GO" id="GO:0005886">
    <property type="term" value="C:plasma membrane"/>
    <property type="evidence" value="ECO:0007669"/>
    <property type="project" value="TreeGrafter"/>
</dbReference>
<evidence type="ECO:0000256" key="9">
    <source>
        <dbReference type="SAM" id="MobiDB-lite"/>
    </source>
</evidence>
<dbReference type="Pfam" id="PF07502">
    <property type="entry name" value="MANEC"/>
    <property type="match status" value="1"/>
</dbReference>
<dbReference type="EMBL" id="JAATIS010008546">
    <property type="protein sequence ID" value="KAG2457852.1"/>
    <property type="molecule type" value="Genomic_DNA"/>
</dbReference>
<dbReference type="GO" id="GO:0004867">
    <property type="term" value="F:serine-type endopeptidase inhibitor activity"/>
    <property type="evidence" value="ECO:0007669"/>
    <property type="project" value="InterPro"/>
</dbReference>
<dbReference type="Pfam" id="PF22586">
    <property type="entry name" value="ANCHR-like_BBOX"/>
    <property type="match status" value="1"/>
</dbReference>
<dbReference type="Gene3D" id="4.10.400.10">
    <property type="entry name" value="Low-density Lipoprotein Receptor"/>
    <property type="match status" value="1"/>
</dbReference>
<dbReference type="AlphaFoldDB" id="A0A8X7WWU5"/>
<dbReference type="InterPro" id="IPR044553">
    <property type="entry name" value="Bbox1_ANCHR"/>
</dbReference>
<keyword evidence="10" id="KW-0812">Transmembrane</keyword>
<feature type="domain" description="BPTI/Kunitz inhibitor" evidence="12">
    <location>
        <begin position="667"/>
        <end position="717"/>
    </location>
</feature>
<dbReference type="Pfam" id="PF00014">
    <property type="entry name" value="Kunitz_BPTI"/>
    <property type="match status" value="1"/>
</dbReference>
<accession>A0A8X7WWU5</accession>
<evidence type="ECO:0000256" key="8">
    <source>
        <dbReference type="SAM" id="Coils"/>
    </source>
</evidence>
<dbReference type="SUPFAM" id="SSF57845">
    <property type="entry name" value="B-box zinc-binding domain"/>
    <property type="match status" value="1"/>
</dbReference>
<evidence type="ECO:0000256" key="5">
    <source>
        <dbReference type="ARBA" id="ARBA00023157"/>
    </source>
</evidence>
<evidence type="ECO:0000256" key="6">
    <source>
        <dbReference type="ARBA" id="ARBA00023180"/>
    </source>
</evidence>
<reference evidence="14 15" key="1">
    <citation type="journal article" date="2021" name="Cell">
        <title>Tracing the genetic footprints of vertebrate landing in non-teleost ray-finned fishes.</title>
        <authorList>
            <person name="Bi X."/>
            <person name="Wang K."/>
            <person name="Yang L."/>
            <person name="Pan H."/>
            <person name="Jiang H."/>
            <person name="Wei Q."/>
            <person name="Fang M."/>
            <person name="Yu H."/>
            <person name="Zhu C."/>
            <person name="Cai Y."/>
            <person name="He Y."/>
            <person name="Gan X."/>
            <person name="Zeng H."/>
            <person name="Yu D."/>
            <person name="Zhu Y."/>
            <person name="Jiang H."/>
            <person name="Qiu Q."/>
            <person name="Yang H."/>
            <person name="Zhang Y.E."/>
            <person name="Wang W."/>
            <person name="Zhu M."/>
            <person name="He S."/>
            <person name="Zhang G."/>
        </authorList>
    </citation>
    <scope>NUCLEOTIDE SEQUENCE [LARGE SCALE GENOMIC DNA]</scope>
    <source>
        <strain evidence="14">Bchr_013</strain>
    </source>
</reference>
<dbReference type="Pfam" id="PF22352">
    <property type="entry name" value="K319L-like_PKD"/>
    <property type="match status" value="1"/>
</dbReference>
<feature type="region of interest" description="Disordered" evidence="9">
    <location>
        <begin position="139"/>
        <end position="163"/>
    </location>
</feature>
<dbReference type="CDD" id="cd22624">
    <property type="entry name" value="Kunitz_HAI1_2-like"/>
    <property type="match status" value="1"/>
</dbReference>
<dbReference type="PROSITE" id="PS50279">
    <property type="entry name" value="BPTI_KUNITZ_2"/>
    <property type="match status" value="1"/>
</dbReference>
<dbReference type="InterPro" id="IPR013980">
    <property type="entry name" value="MANSC_dom"/>
</dbReference>
<dbReference type="Pfam" id="PF00057">
    <property type="entry name" value="Ldl_recept_a"/>
    <property type="match status" value="1"/>
</dbReference>
<dbReference type="InterPro" id="IPR020901">
    <property type="entry name" value="Prtase_inh_Kunz-CS"/>
</dbReference>
<evidence type="ECO:0000256" key="2">
    <source>
        <dbReference type="ARBA" id="ARBA00022729"/>
    </source>
</evidence>
<feature type="non-terminal residue" evidence="14">
    <location>
        <position position="1"/>
    </location>
</feature>
<gene>
    <name evidence="14" type="primary">Spint1</name>
    <name evidence="14" type="ORF">GTO96_0011847</name>
</gene>
<dbReference type="Gene3D" id="2.60.40.10">
    <property type="entry name" value="Immunoglobulins"/>
    <property type="match status" value="1"/>
</dbReference>
<keyword evidence="6" id="KW-0325">Glycoprotein</keyword>
<dbReference type="SUPFAM" id="SSF57424">
    <property type="entry name" value="LDL receptor-like module"/>
    <property type="match status" value="1"/>
</dbReference>
<feature type="disulfide bond" evidence="7">
    <location>
        <begin position="604"/>
        <end position="622"/>
    </location>
</feature>
<evidence type="ECO:0000256" key="1">
    <source>
        <dbReference type="ARBA" id="ARBA00004370"/>
    </source>
</evidence>
<dbReference type="InterPro" id="IPR023415">
    <property type="entry name" value="LDLR_class-A_CS"/>
</dbReference>
<dbReference type="InterPro" id="IPR013783">
    <property type="entry name" value="Ig-like_fold"/>
</dbReference>
<dbReference type="Proteomes" id="UP000886611">
    <property type="component" value="Unassembled WGS sequence"/>
</dbReference>
<keyword evidence="4 10" id="KW-0472">Membrane</keyword>
<dbReference type="SUPFAM" id="SSF57362">
    <property type="entry name" value="BPTI-like"/>
    <property type="match status" value="1"/>
</dbReference>
<dbReference type="PROSITE" id="PS50093">
    <property type="entry name" value="PKD"/>
    <property type="match status" value="1"/>
</dbReference>
<dbReference type="InterPro" id="IPR035986">
    <property type="entry name" value="PKD_dom_sf"/>
</dbReference>
<dbReference type="GO" id="GO:0030198">
    <property type="term" value="P:extracellular matrix organization"/>
    <property type="evidence" value="ECO:0007669"/>
    <property type="project" value="TreeGrafter"/>
</dbReference>
<evidence type="ECO:0000259" key="11">
    <source>
        <dbReference type="PROSITE" id="PS50093"/>
    </source>
</evidence>
<evidence type="ECO:0000313" key="14">
    <source>
        <dbReference type="EMBL" id="KAG2457852.1"/>
    </source>
</evidence>
<dbReference type="GO" id="GO:0008544">
    <property type="term" value="P:epidermis development"/>
    <property type="evidence" value="ECO:0007669"/>
    <property type="project" value="TreeGrafter"/>
</dbReference>
<evidence type="ECO:0000259" key="13">
    <source>
        <dbReference type="PROSITE" id="PS50986"/>
    </source>
</evidence>
<evidence type="ECO:0000256" key="7">
    <source>
        <dbReference type="PROSITE-ProRule" id="PRU00124"/>
    </source>
</evidence>
<evidence type="ECO:0000256" key="4">
    <source>
        <dbReference type="ARBA" id="ARBA00023136"/>
    </source>
</evidence>
<feature type="domain" description="MANSC" evidence="13">
    <location>
        <begin position="395"/>
        <end position="475"/>
    </location>
</feature>
<dbReference type="PANTHER" id="PTHR46750:SF1">
    <property type="entry name" value="KUNITZ-TYPE PROTEASE INHIBITOR 1"/>
    <property type="match status" value="1"/>
</dbReference>
<dbReference type="SMART" id="SM00765">
    <property type="entry name" value="MANEC"/>
    <property type="match status" value="1"/>
</dbReference>
<dbReference type="SUPFAM" id="SSF49299">
    <property type="entry name" value="PKD domain"/>
    <property type="match status" value="1"/>
</dbReference>
<feature type="domain" description="PKD" evidence="11">
    <location>
        <begin position="497"/>
        <end position="591"/>
    </location>
</feature>
<dbReference type="CDD" id="cd00112">
    <property type="entry name" value="LDLa"/>
    <property type="match status" value="1"/>
</dbReference>
<comment type="caution">
    <text evidence="14">The sequence shown here is derived from an EMBL/GenBank/DDBJ whole genome shotgun (WGS) entry which is preliminary data.</text>
</comment>
<organism evidence="14 15">
    <name type="scientific">Polypterus senegalus</name>
    <name type="common">Senegal bichir</name>
    <dbReference type="NCBI Taxonomy" id="55291"/>
    <lineage>
        <taxon>Eukaryota</taxon>
        <taxon>Metazoa</taxon>
        <taxon>Chordata</taxon>
        <taxon>Craniata</taxon>
        <taxon>Vertebrata</taxon>
        <taxon>Euteleostomi</taxon>
        <taxon>Actinopterygii</taxon>
        <taxon>Polypteriformes</taxon>
        <taxon>Polypteridae</taxon>
        <taxon>Polypterus</taxon>
    </lineage>
</organism>
<evidence type="ECO:0000256" key="10">
    <source>
        <dbReference type="SAM" id="Phobius"/>
    </source>
</evidence>
<protein>
    <submittedName>
        <fullName evidence="14">SPIT1 inhibitor</fullName>
    </submittedName>
</protein>
<dbReference type="CDD" id="cd00146">
    <property type="entry name" value="PKD"/>
    <property type="match status" value="1"/>
</dbReference>
<dbReference type="PROSITE" id="PS00280">
    <property type="entry name" value="BPTI_KUNITZ_1"/>
    <property type="match status" value="1"/>
</dbReference>
<dbReference type="PANTHER" id="PTHR46750">
    <property type="entry name" value="KUNITZ-TYPE PROTEASE INHIBITOR 1"/>
    <property type="match status" value="1"/>
</dbReference>
<feature type="transmembrane region" description="Helical" evidence="10">
    <location>
        <begin position="743"/>
        <end position="766"/>
    </location>
</feature>
<feature type="region of interest" description="Disordered" evidence="9">
    <location>
        <begin position="78"/>
        <end position="98"/>
    </location>
</feature>
<dbReference type="Gene3D" id="4.10.410.10">
    <property type="entry name" value="Pancreatic trypsin inhibitor Kunitz domain"/>
    <property type="match status" value="1"/>
</dbReference>
<feature type="disulfide bond" evidence="7">
    <location>
        <begin position="616"/>
        <end position="631"/>
    </location>
</feature>
<sequence>MPNDTLPSLFSPPPLLFKHHLPPPNSGSSISGCCLLLYCTREYSRCLMGTPGVVEELPKRAQQVLLQYPLAVPMDPNKAAPNSGSHEALQESKAPLQPRGGCHLLSRGRYRSGHACSLGPLNKAVGIVCVGRRIASLETRQNASKEPAPPKVSQSSSLFRGLSKEDQAIAERLERLKMETKPSSDSQLNNLNKGSDFLEENLDAQENEKQLEEEKSRILEEAMAELKQDNIHQEQVLQMARRLACLKGEDPNSVSAVNYKPPDSDEETEEEAVQRILKQLSEEAQLDEASNYNIPPECSASLQKPKVKKTLSPAITKKSVGAHDSDDEELPWCCICNHDATIRCLSCDDDLYCSRCFRMFPEKLPVFLLPIFCTLAFAADGESFGETCLGKFTTGTPGFVLDTDDSVQRGATFLASPNVTRWTECLRACCLDSHCNLAMVEGPHEELTHDCFLFDCIYKQSFVCKFIKKDGFANYILTTVSNTYLSKPPNPEDADKPPIAKPGPTRVIQPNETLTLTGIESGDDHEIASYQWSLVHGDPSVVLKKTDKADEVLVSNLKPGVYILQLTVTDSSGQMGSANVSIYVLTAEQSTNCKTECTGSHYKCANGCCIDKYLECDGEKNCDDGSDEASCASIRDKFGRLLDVQVEKDKGKGSVPCIHSFSGHVLCTDPPLTGPCRAHFKRWWYDPYNRDCHPFTFGGCDGNENNFLDADTCRRACHGVTEKDVFSRGLFERQEGDHSKSGIIAVAILLAVAIAIVLAILGYFLLKSRKEQPRHQAVSSNGSTLSTTEDTVRLVYNTTTKPI</sequence>
<dbReference type="SMART" id="SM00131">
    <property type="entry name" value="KU"/>
    <property type="match status" value="1"/>
</dbReference>
<dbReference type="GO" id="GO:0060429">
    <property type="term" value="P:epithelium development"/>
    <property type="evidence" value="ECO:0007669"/>
    <property type="project" value="TreeGrafter"/>
</dbReference>
<dbReference type="CDD" id="cd19817">
    <property type="entry name" value="Bbox1_ANCHR-like"/>
    <property type="match status" value="1"/>
</dbReference>
<feature type="disulfide bond" evidence="7">
    <location>
        <begin position="597"/>
        <end position="609"/>
    </location>
</feature>
<keyword evidence="2" id="KW-0732">Signal</keyword>
<feature type="coiled-coil region" evidence="8">
    <location>
        <begin position="188"/>
        <end position="229"/>
    </location>
</feature>
<dbReference type="PRINTS" id="PR00759">
    <property type="entry name" value="BASICPTASE"/>
</dbReference>
<evidence type="ECO:0000313" key="15">
    <source>
        <dbReference type="Proteomes" id="UP000886611"/>
    </source>
</evidence>
<proteinExistence type="predicted"/>
<feature type="non-terminal residue" evidence="14">
    <location>
        <position position="803"/>
    </location>
</feature>
<keyword evidence="3 10" id="KW-1133">Transmembrane helix</keyword>